<reference evidence="2 3" key="1">
    <citation type="submission" date="2024-01" db="EMBL/GenBank/DDBJ databases">
        <title>A telomere-to-telomere, gap-free genome of sweet tea (Lithocarpus litseifolius).</title>
        <authorList>
            <person name="Zhou J."/>
        </authorList>
    </citation>
    <scope>NUCLEOTIDE SEQUENCE [LARGE SCALE GENOMIC DNA]</scope>
    <source>
        <strain evidence="2">Zhou-2022a</strain>
        <tissue evidence="2">Leaf</tissue>
    </source>
</reference>
<dbReference type="AlphaFoldDB" id="A0AAW2C6C9"/>
<proteinExistence type="predicted"/>
<keyword evidence="1" id="KW-0472">Membrane</keyword>
<comment type="caution">
    <text evidence="2">The sequence shown here is derived from an EMBL/GenBank/DDBJ whole genome shotgun (WGS) entry which is preliminary data.</text>
</comment>
<keyword evidence="1" id="KW-0812">Transmembrane</keyword>
<dbReference type="EMBL" id="JAZDWU010000008">
    <property type="protein sequence ID" value="KAK9993785.1"/>
    <property type="molecule type" value="Genomic_DNA"/>
</dbReference>
<feature type="transmembrane region" description="Helical" evidence="1">
    <location>
        <begin position="141"/>
        <end position="168"/>
    </location>
</feature>
<gene>
    <name evidence="2" type="ORF">SO802_023488</name>
</gene>
<keyword evidence="3" id="KW-1185">Reference proteome</keyword>
<accession>A0AAW2C6C9</accession>
<evidence type="ECO:0000313" key="2">
    <source>
        <dbReference type="EMBL" id="KAK9993785.1"/>
    </source>
</evidence>
<evidence type="ECO:0000313" key="3">
    <source>
        <dbReference type="Proteomes" id="UP001459277"/>
    </source>
</evidence>
<sequence>MVVMDTRERRGRGRRRFRWRGLTGLESFLTVEIDDASVDLILGAGKKNHRNQSVKHQWSSGRIVPCHGTDPGSIPGWCNLFRSLSVPQFHLSFYTLLPLSAPNVLRGATASSYVQQLLSTKFFTADWKMWKWILKGECDVILFRILSTVCELVFITKWILICILWPAYSNPVTPTVGFIREDRSTSSFSKRVS</sequence>
<protein>
    <submittedName>
        <fullName evidence="2">Uncharacterized protein</fullName>
    </submittedName>
</protein>
<organism evidence="2 3">
    <name type="scientific">Lithocarpus litseifolius</name>
    <dbReference type="NCBI Taxonomy" id="425828"/>
    <lineage>
        <taxon>Eukaryota</taxon>
        <taxon>Viridiplantae</taxon>
        <taxon>Streptophyta</taxon>
        <taxon>Embryophyta</taxon>
        <taxon>Tracheophyta</taxon>
        <taxon>Spermatophyta</taxon>
        <taxon>Magnoliopsida</taxon>
        <taxon>eudicotyledons</taxon>
        <taxon>Gunneridae</taxon>
        <taxon>Pentapetalae</taxon>
        <taxon>rosids</taxon>
        <taxon>fabids</taxon>
        <taxon>Fagales</taxon>
        <taxon>Fagaceae</taxon>
        <taxon>Lithocarpus</taxon>
    </lineage>
</organism>
<name>A0AAW2C6C9_9ROSI</name>
<dbReference type="Proteomes" id="UP001459277">
    <property type="component" value="Unassembled WGS sequence"/>
</dbReference>
<keyword evidence="1" id="KW-1133">Transmembrane helix</keyword>
<evidence type="ECO:0000256" key="1">
    <source>
        <dbReference type="SAM" id="Phobius"/>
    </source>
</evidence>